<feature type="compositionally biased region" description="Basic and acidic residues" evidence="1">
    <location>
        <begin position="7"/>
        <end position="21"/>
    </location>
</feature>
<feature type="transmembrane region" description="Helical" evidence="2">
    <location>
        <begin position="26"/>
        <end position="48"/>
    </location>
</feature>
<dbReference type="AlphaFoldDB" id="A0A841KC40"/>
<feature type="region of interest" description="Disordered" evidence="1">
    <location>
        <begin position="1"/>
        <end position="21"/>
    </location>
</feature>
<dbReference type="Gene3D" id="3.20.20.370">
    <property type="entry name" value="Glycoside hydrolase/deacetylase"/>
    <property type="match status" value="1"/>
</dbReference>
<dbReference type="PANTHER" id="PTHR30105:SF2">
    <property type="entry name" value="DIVERGENT POLYSACCHARIDE DEACETYLASE SUPERFAMILY"/>
    <property type="match status" value="1"/>
</dbReference>
<dbReference type="EMBL" id="JACHEH010000013">
    <property type="protein sequence ID" value="MBB6169855.1"/>
    <property type="molecule type" value="Genomic_DNA"/>
</dbReference>
<name>A0A841KC40_9HYPH</name>
<evidence type="ECO:0000313" key="3">
    <source>
        <dbReference type="EMBL" id="MBB6169855.1"/>
    </source>
</evidence>
<dbReference type="InterPro" id="IPR011330">
    <property type="entry name" value="Glyco_hydro/deAcase_b/a-brl"/>
</dbReference>
<keyword evidence="2" id="KW-0472">Membrane</keyword>
<accession>A0A841KC40</accession>
<comment type="caution">
    <text evidence="3">The sequence shown here is derived from an EMBL/GenBank/DDBJ whole genome shotgun (WGS) entry which is preliminary data.</text>
</comment>
<keyword evidence="2" id="KW-0812">Transmembrane</keyword>
<dbReference type="Pfam" id="PF04748">
    <property type="entry name" value="Polysacc_deac_2"/>
    <property type="match status" value="2"/>
</dbReference>
<feature type="compositionally biased region" description="Low complexity" evidence="1">
    <location>
        <begin position="64"/>
        <end position="96"/>
    </location>
</feature>
<dbReference type="PANTHER" id="PTHR30105">
    <property type="entry name" value="UNCHARACTERIZED YIBQ-RELATED"/>
    <property type="match status" value="1"/>
</dbReference>
<dbReference type="RefSeq" id="WP_183336613.1">
    <property type="nucleotide sequence ID" value="NZ_BMHX01000012.1"/>
</dbReference>
<proteinExistence type="predicted"/>
<feature type="region of interest" description="Disordered" evidence="1">
    <location>
        <begin position="64"/>
        <end position="104"/>
    </location>
</feature>
<dbReference type="GO" id="GO:0005975">
    <property type="term" value="P:carbohydrate metabolic process"/>
    <property type="evidence" value="ECO:0007669"/>
    <property type="project" value="InterPro"/>
</dbReference>
<keyword evidence="2" id="KW-1133">Transmembrane helix</keyword>
<evidence type="ECO:0000256" key="2">
    <source>
        <dbReference type="SAM" id="Phobius"/>
    </source>
</evidence>
<evidence type="ECO:0000256" key="1">
    <source>
        <dbReference type="SAM" id="MobiDB-lite"/>
    </source>
</evidence>
<reference evidence="3 4" key="1">
    <citation type="submission" date="2020-08" db="EMBL/GenBank/DDBJ databases">
        <title>Genomic Encyclopedia of Type Strains, Phase IV (KMG-IV): sequencing the most valuable type-strain genomes for metagenomic binning, comparative biology and taxonomic classification.</title>
        <authorList>
            <person name="Goeker M."/>
        </authorList>
    </citation>
    <scope>NUCLEOTIDE SEQUENCE [LARGE SCALE GENOMIC DNA]</scope>
    <source>
        <strain evidence="3 4">DSM 101465</strain>
    </source>
</reference>
<dbReference type="InterPro" id="IPR006837">
    <property type="entry name" value="Divergent_DAC"/>
</dbReference>
<evidence type="ECO:0000313" key="4">
    <source>
        <dbReference type="Proteomes" id="UP000588017"/>
    </source>
</evidence>
<protein>
    <recommendedName>
        <fullName evidence="5">Divergent polysaccharide deacetylase family protein</fullName>
    </recommendedName>
</protein>
<sequence>MPQATLKDLDKPLGRDSRRPRGRDRLLRFGLVWGVLIAAVLLFGGRLLTETMISRSPFRPAEAPVAAAPAPQKQAETPVTSASQTSPEPAAATPASNRTPASELEQNAGVAVVRPAGNVPGAIIITVPDGSEPGLPPAPDPRLVEETPAGILPRIGDDGSRPADVYARPAPPNAAMAPARIAVVVDGLGLSEETTRQAIETLPADVTLALAATGTDLPQAAAAARQSGHEILLSLPAETPDGELPGAMARFAGYAGILSAAGAERLGPVARQASERGLLLLAAGAGETDVVLPRTMQAEAVEQAFARAERTARQKGRAVVLAEGTSPSLLRQLARWTGSLDRRGVLLVPASSLIAIPKG</sequence>
<dbReference type="SUPFAM" id="SSF88713">
    <property type="entry name" value="Glycoside hydrolase/deacetylase"/>
    <property type="match status" value="1"/>
</dbReference>
<gene>
    <name evidence="3" type="ORF">HNQ73_003508</name>
</gene>
<organism evidence="3 4">
    <name type="scientific">Chelatococcus composti</name>
    <dbReference type="NCBI Taxonomy" id="1743235"/>
    <lineage>
        <taxon>Bacteria</taxon>
        <taxon>Pseudomonadati</taxon>
        <taxon>Pseudomonadota</taxon>
        <taxon>Alphaproteobacteria</taxon>
        <taxon>Hyphomicrobiales</taxon>
        <taxon>Chelatococcaceae</taxon>
        <taxon>Chelatococcus</taxon>
    </lineage>
</organism>
<dbReference type="Proteomes" id="UP000588017">
    <property type="component" value="Unassembled WGS sequence"/>
</dbReference>
<keyword evidence="4" id="KW-1185">Reference proteome</keyword>
<evidence type="ECO:0008006" key="5">
    <source>
        <dbReference type="Google" id="ProtNLM"/>
    </source>
</evidence>